<comment type="caution">
    <text evidence="4">The sequence shown here is derived from an EMBL/GenBank/DDBJ whole genome shotgun (WGS) entry which is preliminary data.</text>
</comment>
<evidence type="ECO:0000259" key="3">
    <source>
        <dbReference type="Pfam" id="PF07593"/>
    </source>
</evidence>
<dbReference type="Pfam" id="PF13517">
    <property type="entry name" value="FG-GAP_3"/>
    <property type="match status" value="3"/>
</dbReference>
<evidence type="ECO:0000313" key="5">
    <source>
        <dbReference type="Proteomes" id="UP000319619"/>
    </source>
</evidence>
<dbReference type="PANTHER" id="PTHR16026:SF0">
    <property type="entry name" value="CARTILAGE ACIDIC PROTEIN 1"/>
    <property type="match status" value="1"/>
</dbReference>
<reference evidence="4 5" key="1">
    <citation type="submission" date="2017-06" db="EMBL/GenBank/DDBJ databases">
        <title>Novel microbial phyla capable of carbon fixation and sulfur reduction in deep-sea sediments.</title>
        <authorList>
            <person name="Huang J."/>
            <person name="Baker B."/>
            <person name="Wang Y."/>
        </authorList>
    </citation>
    <scope>NUCLEOTIDE SEQUENCE [LARGE SCALE GENOMIC DNA]</scope>
    <source>
        <strain evidence="4">B3_LCP</strain>
    </source>
</reference>
<accession>A0A532V4U0</accession>
<dbReference type="SUPFAM" id="SSF69318">
    <property type="entry name" value="Integrin alpha N-terminal domain"/>
    <property type="match status" value="2"/>
</dbReference>
<gene>
    <name evidence="4" type="ORF">CEE37_00435</name>
</gene>
<dbReference type="InterPro" id="IPR013517">
    <property type="entry name" value="FG-GAP"/>
</dbReference>
<dbReference type="Gene3D" id="2.130.10.130">
    <property type="entry name" value="Integrin alpha, N-terminal"/>
    <property type="match status" value="2"/>
</dbReference>
<protein>
    <recommendedName>
        <fullName evidence="3">ASPIC/UnbV domain-containing protein</fullName>
    </recommendedName>
</protein>
<proteinExistence type="predicted"/>
<dbReference type="InterPro" id="IPR011519">
    <property type="entry name" value="UnbV_ASPIC"/>
</dbReference>
<dbReference type="AlphaFoldDB" id="A0A532V4U0"/>
<sequence>MKCCKFLIPLCICLSVAGISLAQIPTFEDVALSAGVAEDDLGLGAAMIDVNNDGFDDIHLINDSQPGNRDFLYLNQGDLTFLDITYSAHAWMPPFSNTVRIFDVDNDGWQDMFVSTYSSSEGHRIYRNNGDNTFTDWFPQSGLRNHALSTVDLVDIDNDGWVDVYYATHDWFPFGVLWRATGPGTYTFSRQTPEQLWYICEAVFCDFDNDGDMDLFEGNLYAYNLLYENNFPNFTQIGSSAGISGSHNDFKYPIVGDYNNDGLFDIYCIYYTEWGNSPDCLYRQDTPMQFIDTLPATGITVMEETYCGCWADLDNDGWLDLLTFDATLSNAHFWHNQGDGTFVDVTQQAGLTQSTTQAFAPVTGDVNADGFLDFYLVRYGPANCLYVNSGNDNHWLQVALEGTQSNRLGIGARVKAVSGDLVQWRDPGGGRFAGSSNAPYVHLGLGDHSVVDSLYVNWPSGQVDLLLDVPADQRITVVEGSFDVSSKELEATDFDHDLQVAVNPNPFNPTTVLKYKLQDASFVNFRVYDISGHLVAELVNGWRDAGVHEVVFDPTGAGALHLASGIYLYRLEADVFSACGKMVLVK</sequence>
<organism evidence="4 5">
    <name type="scientific">candidate division LCP-89 bacterium B3_LCP</name>
    <dbReference type="NCBI Taxonomy" id="2012998"/>
    <lineage>
        <taxon>Bacteria</taxon>
        <taxon>Pseudomonadati</taxon>
        <taxon>Bacteria division LCP-89</taxon>
    </lineage>
</organism>
<feature type="signal peptide" evidence="2">
    <location>
        <begin position="1"/>
        <end position="22"/>
    </location>
</feature>
<dbReference type="Gene3D" id="2.60.40.4070">
    <property type="match status" value="1"/>
</dbReference>
<keyword evidence="1 2" id="KW-0732">Signal</keyword>
<evidence type="ECO:0000256" key="2">
    <source>
        <dbReference type="SAM" id="SignalP"/>
    </source>
</evidence>
<name>A0A532V4U0_UNCL8</name>
<dbReference type="PANTHER" id="PTHR16026">
    <property type="entry name" value="CARTILAGE ACIDIC PROTEIN 1"/>
    <property type="match status" value="1"/>
</dbReference>
<dbReference type="Proteomes" id="UP000319619">
    <property type="component" value="Unassembled WGS sequence"/>
</dbReference>
<dbReference type="EMBL" id="NJBN01000001">
    <property type="protein sequence ID" value="TKJ42178.1"/>
    <property type="molecule type" value="Genomic_DNA"/>
</dbReference>
<evidence type="ECO:0000256" key="1">
    <source>
        <dbReference type="ARBA" id="ARBA00022729"/>
    </source>
</evidence>
<feature type="domain" description="ASPIC/UnbV" evidence="3">
    <location>
        <begin position="409"/>
        <end position="476"/>
    </location>
</feature>
<dbReference type="InterPro" id="IPR028994">
    <property type="entry name" value="Integrin_alpha_N"/>
</dbReference>
<dbReference type="Pfam" id="PF07593">
    <property type="entry name" value="UnbV_ASPIC"/>
    <property type="match status" value="1"/>
</dbReference>
<dbReference type="InterPro" id="IPR027039">
    <property type="entry name" value="Crtac1"/>
</dbReference>
<feature type="chain" id="PRO_5022073475" description="ASPIC/UnbV domain-containing protein" evidence="2">
    <location>
        <begin position="23"/>
        <end position="586"/>
    </location>
</feature>
<evidence type="ECO:0000313" key="4">
    <source>
        <dbReference type="EMBL" id="TKJ42178.1"/>
    </source>
</evidence>